<keyword evidence="4 7" id="KW-1133">Transmembrane helix</keyword>
<protein>
    <submittedName>
        <fullName evidence="8">Uncharacterized protein</fullName>
    </submittedName>
</protein>
<dbReference type="EMBL" id="JAPDRN010000033">
    <property type="protein sequence ID" value="KAJ9635578.1"/>
    <property type="molecule type" value="Genomic_DNA"/>
</dbReference>
<dbReference type="AlphaFoldDB" id="A0AA38Y4U3"/>
<dbReference type="Gene3D" id="1.20.1740.10">
    <property type="entry name" value="Amino acid/polyamine transporter I"/>
    <property type="match status" value="2"/>
</dbReference>
<feature type="transmembrane region" description="Helical" evidence="7">
    <location>
        <begin position="329"/>
        <end position="354"/>
    </location>
</feature>
<evidence type="ECO:0000256" key="4">
    <source>
        <dbReference type="ARBA" id="ARBA00022989"/>
    </source>
</evidence>
<evidence type="ECO:0000256" key="6">
    <source>
        <dbReference type="SAM" id="MobiDB-lite"/>
    </source>
</evidence>
<dbReference type="PANTHER" id="PTHR45649">
    <property type="entry name" value="AMINO-ACID PERMEASE BAT1"/>
    <property type="match status" value="1"/>
</dbReference>
<keyword evidence="9" id="KW-1185">Reference proteome</keyword>
<dbReference type="InterPro" id="IPR002293">
    <property type="entry name" value="AA/rel_permease1"/>
</dbReference>
<evidence type="ECO:0000256" key="5">
    <source>
        <dbReference type="ARBA" id="ARBA00023136"/>
    </source>
</evidence>
<feature type="transmembrane region" description="Helical" evidence="7">
    <location>
        <begin position="90"/>
        <end position="110"/>
    </location>
</feature>
<feature type="transmembrane region" description="Helical" evidence="7">
    <location>
        <begin position="122"/>
        <end position="142"/>
    </location>
</feature>
<organism evidence="8 9">
    <name type="scientific">Knufia peltigerae</name>
    <dbReference type="NCBI Taxonomy" id="1002370"/>
    <lineage>
        <taxon>Eukaryota</taxon>
        <taxon>Fungi</taxon>
        <taxon>Dikarya</taxon>
        <taxon>Ascomycota</taxon>
        <taxon>Pezizomycotina</taxon>
        <taxon>Eurotiomycetes</taxon>
        <taxon>Chaetothyriomycetidae</taxon>
        <taxon>Chaetothyriales</taxon>
        <taxon>Trichomeriaceae</taxon>
        <taxon>Knufia</taxon>
    </lineage>
</organism>
<feature type="transmembrane region" description="Helical" evidence="7">
    <location>
        <begin position="405"/>
        <end position="423"/>
    </location>
</feature>
<name>A0AA38Y4U3_9EURO</name>
<evidence type="ECO:0000256" key="3">
    <source>
        <dbReference type="ARBA" id="ARBA00022692"/>
    </source>
</evidence>
<comment type="caution">
    <text evidence="8">The sequence shown here is derived from an EMBL/GenBank/DDBJ whole genome shotgun (WGS) entry which is preliminary data.</text>
</comment>
<evidence type="ECO:0000313" key="8">
    <source>
        <dbReference type="EMBL" id="KAJ9635578.1"/>
    </source>
</evidence>
<feature type="transmembrane region" description="Helical" evidence="7">
    <location>
        <begin position="162"/>
        <end position="182"/>
    </location>
</feature>
<keyword evidence="3 7" id="KW-0812">Transmembrane</keyword>
<dbReference type="Pfam" id="PF13520">
    <property type="entry name" value="AA_permease_2"/>
    <property type="match status" value="2"/>
</dbReference>
<sequence length="459" mass="49899">MTATRSASITVVDEEKVGVTSVFTTRGEHAVVQEGADQDEITLGALGYKQEFKRDFTIWESFSVSFSVLGLLPSVASTISYSLGYSGTGGAVWGWLVSGLCIQATAFSMAELCSSMPTAGGLYYAAAVLAPEGWGPLASWFVGWSNFCGHDVWTRFENGTEWPIAWATIMGFLTTIWTMSGYDAPFHLSEECSNANIAGPRAIVMTAQLGLWIGWAIIMVIVYTVKDIPDVVAGQYGQPFGSLCLQVLGKEAGLAMFSLNIIAQFFVGIGCTLTASRVVFAYSRDSAILGSRWWKQVNPRTRTPVNATWGVLSISALLGLLMFASPVAIGAVFSLGAIAQYTAFTTPTALKLFFDNGRFKPGPWNLGRWSNLSGAIAFGWWLLILPALCFPAVKGKDLTPLTMNWTSLIYGGSMFLALSYYAIWARRWFRGPRVNIDHTQESTEILEGQAPTDDGIKQE</sequence>
<evidence type="ECO:0000256" key="7">
    <source>
        <dbReference type="SAM" id="Phobius"/>
    </source>
</evidence>
<evidence type="ECO:0000313" key="9">
    <source>
        <dbReference type="Proteomes" id="UP001172681"/>
    </source>
</evidence>
<dbReference type="PIRSF" id="PIRSF006060">
    <property type="entry name" value="AA_transporter"/>
    <property type="match status" value="1"/>
</dbReference>
<evidence type="ECO:0000256" key="2">
    <source>
        <dbReference type="ARBA" id="ARBA00022448"/>
    </source>
</evidence>
<comment type="subcellular location">
    <subcellularLocation>
        <location evidence="1">Membrane</location>
        <topology evidence="1">Multi-pass membrane protein</topology>
    </subcellularLocation>
</comment>
<gene>
    <name evidence="8" type="ORF">H2204_005752</name>
</gene>
<feature type="region of interest" description="Disordered" evidence="6">
    <location>
        <begin position="440"/>
        <end position="459"/>
    </location>
</feature>
<feature type="transmembrane region" description="Helical" evidence="7">
    <location>
        <begin position="202"/>
        <end position="225"/>
    </location>
</feature>
<reference evidence="8" key="1">
    <citation type="submission" date="2022-10" db="EMBL/GenBank/DDBJ databases">
        <title>Culturing micro-colonial fungi from biological soil crusts in the Mojave desert and describing Neophaeococcomyces mojavensis, and introducing the new genera and species Taxawa tesnikishii.</title>
        <authorList>
            <person name="Kurbessoian T."/>
            <person name="Stajich J.E."/>
        </authorList>
    </citation>
    <scope>NUCLEOTIDE SEQUENCE</scope>
    <source>
        <strain evidence="8">TK_35</strain>
    </source>
</reference>
<feature type="transmembrane region" description="Helical" evidence="7">
    <location>
        <begin position="375"/>
        <end position="393"/>
    </location>
</feature>
<accession>A0AA38Y4U3</accession>
<dbReference type="PANTHER" id="PTHR45649:SF29">
    <property type="entry name" value="AMINO ACID TRANSPORTER (EUROFUNG)"/>
    <property type="match status" value="1"/>
</dbReference>
<keyword evidence="2" id="KW-0813">Transport</keyword>
<keyword evidence="5 7" id="KW-0472">Membrane</keyword>
<feature type="transmembrane region" description="Helical" evidence="7">
    <location>
        <begin position="261"/>
        <end position="282"/>
    </location>
</feature>
<proteinExistence type="predicted"/>
<evidence type="ECO:0000256" key="1">
    <source>
        <dbReference type="ARBA" id="ARBA00004141"/>
    </source>
</evidence>
<dbReference type="GO" id="GO:0022857">
    <property type="term" value="F:transmembrane transporter activity"/>
    <property type="evidence" value="ECO:0007669"/>
    <property type="project" value="InterPro"/>
</dbReference>
<feature type="transmembrane region" description="Helical" evidence="7">
    <location>
        <begin position="62"/>
        <end position="84"/>
    </location>
</feature>
<dbReference type="Proteomes" id="UP001172681">
    <property type="component" value="Unassembled WGS sequence"/>
</dbReference>
<dbReference type="GO" id="GO:0016020">
    <property type="term" value="C:membrane"/>
    <property type="evidence" value="ECO:0007669"/>
    <property type="project" value="UniProtKB-SubCell"/>
</dbReference>
<feature type="transmembrane region" description="Helical" evidence="7">
    <location>
        <begin position="303"/>
        <end position="323"/>
    </location>
</feature>